<organism evidence="4">
    <name type="scientific">marine sediment metagenome</name>
    <dbReference type="NCBI Taxonomy" id="412755"/>
    <lineage>
        <taxon>unclassified sequences</taxon>
        <taxon>metagenomes</taxon>
        <taxon>ecological metagenomes</taxon>
    </lineage>
</organism>
<reference evidence="4" key="1">
    <citation type="journal article" date="2015" name="Nature">
        <title>Complex archaea that bridge the gap between prokaryotes and eukaryotes.</title>
        <authorList>
            <person name="Spang A."/>
            <person name="Saw J.H."/>
            <person name="Jorgensen S.L."/>
            <person name="Zaremba-Niedzwiedzka K."/>
            <person name="Martijn J."/>
            <person name="Lind A.E."/>
            <person name="van Eijk R."/>
            <person name="Schleper C."/>
            <person name="Guy L."/>
            <person name="Ettema T.J."/>
        </authorList>
    </citation>
    <scope>NUCLEOTIDE SEQUENCE</scope>
</reference>
<evidence type="ECO:0000256" key="2">
    <source>
        <dbReference type="SAM" id="Phobius"/>
    </source>
</evidence>
<feature type="transmembrane region" description="Helical" evidence="2">
    <location>
        <begin position="530"/>
        <end position="551"/>
    </location>
</feature>
<sequence length="588" mass="67289">MKAMKRIEKKFIFKYVGIVFICLSIILTITSISLSFFFRAQKLNYFADENIDVEALSVKNREGLIIRGLIFVDKDLKKNNNNSIPTILVLHGINGRKEHKLDIIYQYVRLNYAVVSLEQRGHGESGGPSGFLGKEPYDMIDVIDYIEDNYQYANTTHIGILGFSYGGGIGATLQALEDRIHVSVLYHPLTSLKSLMERIPLQYLIGTTTAVPNFNNIQDAVAVANETNTKNLLLIQGLSDFIILPKDTQDFYSLINGLNRTDILLKERPGLGHIGNENDETSLKYAITWFEHFYNDKSIDITNLDNEITSVSLYNFNYPNNLLSENLIIASAIILFIGLSILIIKLRILPFWDDLPIKNDVDTSREGKDRYKKMIIYRTTAYLGSLLVTGVIFGFLNQSFLYGYFIFFPILSAVIMLFIPSELFSNWKDEWRNWIKSNLIPFLYSVSIILIPTFFFLIFYNLNAKLTLGFTIPIFTLGSLPYIIIGLGSGLADYAYLREMKGRHAMILMIIRPITILIFLIFVPLPPFPILGGLISHILFILLTGVILYYLRSLVMFLSKFYKNGFSIYLLIMLPLIIFFMRVFFRIV</sequence>
<keyword evidence="2" id="KW-1133">Transmembrane helix</keyword>
<feature type="domain" description="Peptidase S9 prolyl oligopeptidase catalytic" evidence="3">
    <location>
        <begin position="134"/>
        <end position="292"/>
    </location>
</feature>
<evidence type="ECO:0000256" key="1">
    <source>
        <dbReference type="ARBA" id="ARBA00022801"/>
    </source>
</evidence>
<dbReference type="GO" id="GO:0006508">
    <property type="term" value="P:proteolysis"/>
    <property type="evidence" value="ECO:0007669"/>
    <property type="project" value="InterPro"/>
</dbReference>
<name>A0A0F9QKK8_9ZZZZ</name>
<feature type="transmembrane region" description="Helical" evidence="2">
    <location>
        <begin position="472"/>
        <end position="492"/>
    </location>
</feature>
<keyword evidence="1" id="KW-0378">Hydrolase</keyword>
<accession>A0A0F9QKK8</accession>
<proteinExistence type="predicted"/>
<dbReference type="InterPro" id="IPR050261">
    <property type="entry name" value="FrsA_esterase"/>
</dbReference>
<dbReference type="EMBL" id="LAZR01001436">
    <property type="protein sequence ID" value="KKN44680.1"/>
    <property type="molecule type" value="Genomic_DNA"/>
</dbReference>
<feature type="transmembrane region" description="Helical" evidence="2">
    <location>
        <begin position="327"/>
        <end position="348"/>
    </location>
</feature>
<feature type="transmembrane region" description="Helical" evidence="2">
    <location>
        <begin position="401"/>
        <end position="419"/>
    </location>
</feature>
<dbReference type="PANTHER" id="PTHR22946:SF9">
    <property type="entry name" value="POLYKETIDE TRANSFERASE AF380"/>
    <property type="match status" value="1"/>
</dbReference>
<feature type="transmembrane region" description="Helical" evidence="2">
    <location>
        <begin position="12"/>
        <end position="38"/>
    </location>
</feature>
<evidence type="ECO:0000313" key="4">
    <source>
        <dbReference type="EMBL" id="KKN44680.1"/>
    </source>
</evidence>
<dbReference type="InterPro" id="IPR001375">
    <property type="entry name" value="Peptidase_S9_cat"/>
</dbReference>
<comment type="caution">
    <text evidence="4">The sequence shown here is derived from an EMBL/GenBank/DDBJ whole genome shotgun (WGS) entry which is preliminary data.</text>
</comment>
<protein>
    <recommendedName>
        <fullName evidence="3">Peptidase S9 prolyl oligopeptidase catalytic domain-containing protein</fullName>
    </recommendedName>
</protein>
<dbReference type="AlphaFoldDB" id="A0A0F9QKK8"/>
<keyword evidence="2" id="KW-0472">Membrane</keyword>
<keyword evidence="2" id="KW-0812">Transmembrane</keyword>
<dbReference type="GO" id="GO:0016788">
    <property type="term" value="F:hydrolase activity, acting on ester bonds"/>
    <property type="evidence" value="ECO:0007669"/>
    <property type="project" value="UniProtKB-ARBA"/>
</dbReference>
<dbReference type="PANTHER" id="PTHR22946">
    <property type="entry name" value="DIENELACTONE HYDROLASE DOMAIN-CONTAINING PROTEIN-RELATED"/>
    <property type="match status" value="1"/>
</dbReference>
<dbReference type="Pfam" id="PF00326">
    <property type="entry name" value="Peptidase_S9"/>
    <property type="match status" value="1"/>
</dbReference>
<dbReference type="Gene3D" id="3.40.50.1820">
    <property type="entry name" value="alpha/beta hydrolase"/>
    <property type="match status" value="1"/>
</dbReference>
<dbReference type="GO" id="GO:0008236">
    <property type="term" value="F:serine-type peptidase activity"/>
    <property type="evidence" value="ECO:0007669"/>
    <property type="project" value="InterPro"/>
</dbReference>
<gene>
    <name evidence="4" type="ORF">LCGC14_0690590</name>
</gene>
<feature type="transmembrane region" description="Helical" evidence="2">
    <location>
        <begin position="504"/>
        <end position="524"/>
    </location>
</feature>
<feature type="transmembrane region" description="Helical" evidence="2">
    <location>
        <begin position="375"/>
        <end position="395"/>
    </location>
</feature>
<feature type="transmembrane region" description="Helical" evidence="2">
    <location>
        <begin position="566"/>
        <end position="585"/>
    </location>
</feature>
<dbReference type="SUPFAM" id="SSF53474">
    <property type="entry name" value="alpha/beta-Hydrolases"/>
    <property type="match status" value="1"/>
</dbReference>
<evidence type="ECO:0000259" key="3">
    <source>
        <dbReference type="Pfam" id="PF00326"/>
    </source>
</evidence>
<feature type="transmembrane region" description="Helical" evidence="2">
    <location>
        <begin position="439"/>
        <end position="460"/>
    </location>
</feature>
<dbReference type="InterPro" id="IPR029058">
    <property type="entry name" value="AB_hydrolase_fold"/>
</dbReference>